<name>A0A814BGA6_9BILA</name>
<dbReference type="Proteomes" id="UP000677228">
    <property type="component" value="Unassembled WGS sequence"/>
</dbReference>
<sequence>MGDSCCNPLSMGSIVKLIENNITPSPYILSLRIGDNIADDTSNGFFMNVNHQIDYACNLITTNKNLSEGYHSIGFSQGGQFLRAIAQRCPNPPMLNLISVGGQHQGVFGFPRCPGDNITVCNYIRDLLRFGAYETFVQNHLVQAEYWHDPHQIEEYRKMSIFLADINQERTFNEIYKTNLLKIRNMILVKFLKDTMVEPRESEWFGFYKENDTSTIIDLRDSDLYKNDLLGLKQMDEQQRLKFIESNTDHLQFTDAWFIDNIIPYLKE</sequence>
<reference evidence="10" key="1">
    <citation type="submission" date="2021-02" db="EMBL/GenBank/DDBJ databases">
        <authorList>
            <person name="Nowell W R."/>
        </authorList>
    </citation>
    <scope>NUCLEOTIDE SEQUENCE</scope>
</reference>
<dbReference type="PANTHER" id="PTHR11247">
    <property type="entry name" value="PALMITOYL-PROTEIN THIOESTERASE/DOLICHYLDIPHOSPHATASE 1"/>
    <property type="match status" value="1"/>
</dbReference>
<dbReference type="InterPro" id="IPR002472">
    <property type="entry name" value="Palm_thioest"/>
</dbReference>
<dbReference type="GO" id="GO:0008474">
    <property type="term" value="F:palmitoyl-(protein) hydrolase activity"/>
    <property type="evidence" value="ECO:0007669"/>
    <property type="project" value="UniProtKB-EC"/>
</dbReference>
<dbReference type="EMBL" id="CAJNOK010000962">
    <property type="protein sequence ID" value="CAF0785543.1"/>
    <property type="molecule type" value="Genomic_DNA"/>
</dbReference>
<dbReference type="EMBL" id="CAJOBA010000962">
    <property type="protein sequence ID" value="CAF3567666.1"/>
    <property type="molecule type" value="Genomic_DNA"/>
</dbReference>
<evidence type="ECO:0000313" key="10">
    <source>
        <dbReference type="EMBL" id="CAF0926461.1"/>
    </source>
</evidence>
<dbReference type="AlphaFoldDB" id="A0A814BGA6"/>
<dbReference type="OrthoDB" id="10263094at2759"/>
<keyword evidence="13" id="KW-1185">Reference proteome</keyword>
<keyword evidence="4" id="KW-0732">Signal</keyword>
<evidence type="ECO:0000313" key="9">
    <source>
        <dbReference type="EMBL" id="CAF0785543.1"/>
    </source>
</evidence>
<dbReference type="EC" id="3.1.2.22" evidence="2"/>
<keyword evidence="6" id="KW-1015">Disulfide bond</keyword>
<evidence type="ECO:0000313" key="12">
    <source>
        <dbReference type="EMBL" id="CAF3704982.1"/>
    </source>
</evidence>
<keyword evidence="5" id="KW-0378">Hydrolase</keyword>
<evidence type="ECO:0000256" key="1">
    <source>
        <dbReference type="ARBA" id="ARBA00010758"/>
    </source>
</evidence>
<proteinExistence type="inferred from homology"/>
<dbReference type="GO" id="GO:0005764">
    <property type="term" value="C:lysosome"/>
    <property type="evidence" value="ECO:0007669"/>
    <property type="project" value="TreeGrafter"/>
</dbReference>
<keyword evidence="7" id="KW-0325">Glycoprotein</keyword>
<evidence type="ECO:0000256" key="7">
    <source>
        <dbReference type="ARBA" id="ARBA00023180"/>
    </source>
</evidence>
<evidence type="ECO:0000256" key="2">
    <source>
        <dbReference type="ARBA" id="ARBA00012423"/>
    </source>
</evidence>
<evidence type="ECO:0000313" key="13">
    <source>
        <dbReference type="Proteomes" id="UP000663829"/>
    </source>
</evidence>
<dbReference type="EMBL" id="CAJOBC010001902">
    <property type="protein sequence ID" value="CAF3704982.1"/>
    <property type="molecule type" value="Genomic_DNA"/>
</dbReference>
<dbReference type="EMBL" id="CAJNOQ010001902">
    <property type="protein sequence ID" value="CAF0926461.1"/>
    <property type="molecule type" value="Genomic_DNA"/>
</dbReference>
<comment type="caution">
    <text evidence="10">The sequence shown here is derived from an EMBL/GenBank/DDBJ whole genome shotgun (WGS) entry which is preliminary data.</text>
</comment>
<dbReference type="GO" id="GO:0006898">
    <property type="term" value="P:receptor-mediated endocytosis"/>
    <property type="evidence" value="ECO:0007669"/>
    <property type="project" value="TreeGrafter"/>
</dbReference>
<gene>
    <name evidence="10" type="ORF">GPM918_LOCUS9944</name>
    <name evidence="9" type="ORF">OVA965_LOCUS3848</name>
    <name evidence="12" type="ORF">SRO942_LOCUS9945</name>
    <name evidence="11" type="ORF">TMI583_LOCUS3846</name>
</gene>
<evidence type="ECO:0000256" key="6">
    <source>
        <dbReference type="ARBA" id="ARBA00023157"/>
    </source>
</evidence>
<dbReference type="Proteomes" id="UP000681722">
    <property type="component" value="Unassembled WGS sequence"/>
</dbReference>
<evidence type="ECO:0000256" key="4">
    <source>
        <dbReference type="ARBA" id="ARBA00022729"/>
    </source>
</evidence>
<dbReference type="Proteomes" id="UP000663829">
    <property type="component" value="Unassembled WGS sequence"/>
</dbReference>
<accession>A0A814BGA6</accession>
<dbReference type="InterPro" id="IPR029058">
    <property type="entry name" value="AB_hydrolase_fold"/>
</dbReference>
<dbReference type="PRINTS" id="PR00414">
    <property type="entry name" value="PPTHIESTRASE"/>
</dbReference>
<dbReference type="Proteomes" id="UP000682733">
    <property type="component" value="Unassembled WGS sequence"/>
</dbReference>
<evidence type="ECO:0000256" key="8">
    <source>
        <dbReference type="ARBA" id="ARBA00031934"/>
    </source>
</evidence>
<evidence type="ECO:0000256" key="3">
    <source>
        <dbReference type="ARBA" id="ARBA00014212"/>
    </source>
</evidence>
<organism evidence="10 13">
    <name type="scientific">Didymodactylos carnosus</name>
    <dbReference type="NCBI Taxonomy" id="1234261"/>
    <lineage>
        <taxon>Eukaryota</taxon>
        <taxon>Metazoa</taxon>
        <taxon>Spiralia</taxon>
        <taxon>Gnathifera</taxon>
        <taxon>Rotifera</taxon>
        <taxon>Eurotatoria</taxon>
        <taxon>Bdelloidea</taxon>
        <taxon>Philodinida</taxon>
        <taxon>Philodinidae</taxon>
        <taxon>Didymodactylos</taxon>
    </lineage>
</organism>
<evidence type="ECO:0000256" key="5">
    <source>
        <dbReference type="ARBA" id="ARBA00022801"/>
    </source>
</evidence>
<dbReference type="Gene3D" id="3.40.50.1820">
    <property type="entry name" value="alpha/beta hydrolase"/>
    <property type="match status" value="1"/>
</dbReference>
<dbReference type="Pfam" id="PF02089">
    <property type="entry name" value="Palm_thioest"/>
    <property type="match status" value="1"/>
</dbReference>
<protein>
    <recommendedName>
        <fullName evidence="3">Palmitoyl-protein thioesterase 1</fullName>
        <ecNumber evidence="2">3.1.2.22</ecNumber>
    </recommendedName>
    <alternativeName>
        <fullName evidence="8">Palmitoyl-protein hydrolase 1</fullName>
    </alternativeName>
</protein>
<comment type="similarity">
    <text evidence="1">Belongs to the palmitoyl-protein thioesterase family.</text>
</comment>
<dbReference type="PANTHER" id="PTHR11247:SF8">
    <property type="entry name" value="PALMITOYL-PROTEIN THIOESTERASE 1"/>
    <property type="match status" value="1"/>
</dbReference>
<dbReference type="FunFam" id="3.40.50.1820:FF:000107">
    <property type="entry name" value="Palmitoyl-protein thioesterase 1"/>
    <property type="match status" value="1"/>
</dbReference>
<evidence type="ECO:0000313" key="11">
    <source>
        <dbReference type="EMBL" id="CAF3567666.1"/>
    </source>
</evidence>
<dbReference type="SUPFAM" id="SSF53474">
    <property type="entry name" value="alpha/beta-Hydrolases"/>
    <property type="match status" value="1"/>
</dbReference>